<reference evidence="10" key="1">
    <citation type="submission" date="2022-06" db="EMBL/GenBank/DDBJ databases">
        <title>CFH 74404 Thermomicrobiaceae sp.</title>
        <authorList>
            <person name="Ming H."/>
            <person name="Li W.-J."/>
            <person name="Zhao Z."/>
        </authorList>
    </citation>
    <scope>NUCLEOTIDE SEQUENCE</scope>
    <source>
        <strain evidence="10">CFH 74404</strain>
    </source>
</reference>
<keyword evidence="2 8" id="KW-0808">Transferase</keyword>
<dbReference type="Proteomes" id="UP001165306">
    <property type="component" value="Unassembled WGS sequence"/>
</dbReference>
<comment type="caution">
    <text evidence="10">The sequence shown here is derived from an EMBL/GenBank/DDBJ whole genome shotgun (WGS) entry which is preliminary data.</text>
</comment>
<evidence type="ECO:0000256" key="6">
    <source>
        <dbReference type="ARBA" id="ARBA00047615"/>
    </source>
</evidence>
<accession>A0AA42B9T4</accession>
<dbReference type="NCBIfam" id="TIGR00017">
    <property type="entry name" value="cmk"/>
    <property type="match status" value="1"/>
</dbReference>
<dbReference type="CDD" id="cd02020">
    <property type="entry name" value="CMPK"/>
    <property type="match status" value="1"/>
</dbReference>
<evidence type="ECO:0000313" key="11">
    <source>
        <dbReference type="Proteomes" id="UP001165306"/>
    </source>
</evidence>
<evidence type="ECO:0000259" key="9">
    <source>
        <dbReference type="Pfam" id="PF02224"/>
    </source>
</evidence>
<dbReference type="Pfam" id="PF02224">
    <property type="entry name" value="Cytidylate_kin"/>
    <property type="match status" value="1"/>
</dbReference>
<dbReference type="PANTHER" id="PTHR21299">
    <property type="entry name" value="CYTIDYLATE KINASE/PANTOATE-BETA-ALANINE LIGASE"/>
    <property type="match status" value="1"/>
</dbReference>
<keyword evidence="3 8" id="KW-0547">Nucleotide-binding</keyword>
<comment type="subcellular location">
    <subcellularLocation>
        <location evidence="8">Cytoplasm</location>
    </subcellularLocation>
</comment>
<evidence type="ECO:0000256" key="3">
    <source>
        <dbReference type="ARBA" id="ARBA00022741"/>
    </source>
</evidence>
<evidence type="ECO:0000256" key="8">
    <source>
        <dbReference type="HAMAP-Rule" id="MF_00238"/>
    </source>
</evidence>
<comment type="catalytic activity">
    <reaction evidence="6 8">
        <text>dCMP + ATP = dCDP + ADP</text>
        <dbReference type="Rhea" id="RHEA:25094"/>
        <dbReference type="ChEBI" id="CHEBI:30616"/>
        <dbReference type="ChEBI" id="CHEBI:57566"/>
        <dbReference type="ChEBI" id="CHEBI:58593"/>
        <dbReference type="ChEBI" id="CHEBI:456216"/>
        <dbReference type="EC" id="2.7.4.25"/>
    </reaction>
</comment>
<sequence>MELDHCRDSQIVVAIDGPGGAGKSTVAAEVARRIGGLYFDTGIVYRALALVALENGVALDDEDALGKLARELRIRVAPPSKQDGRLYDVWLDGRDVTWAIRTPEIDRAASQVAAHREVRSALLGLQREIGRSGRVVMAGRDIGTVVMPDAPVKVWLDASLEERARRRQRDLAARGVVVSLEDVKAELAERDRRDAERAVAPMRPAEDAVVIDTDGRSIEDVVRLVIKVIEERCACAQHG</sequence>
<dbReference type="HAMAP" id="MF_00238">
    <property type="entry name" value="Cytidyl_kinase_type1"/>
    <property type="match status" value="1"/>
</dbReference>
<dbReference type="RefSeq" id="WP_284055444.1">
    <property type="nucleotide sequence ID" value="NZ_JAMSLR010000001.1"/>
</dbReference>
<protein>
    <recommendedName>
        <fullName evidence="8">Cytidylate kinase</fullName>
        <shortName evidence="8">CK</shortName>
        <ecNumber evidence="8">2.7.4.25</ecNumber>
    </recommendedName>
    <alternativeName>
        <fullName evidence="8">Cytidine monophosphate kinase</fullName>
        <shortName evidence="8">CMP kinase</shortName>
    </alternativeName>
</protein>
<dbReference type="EC" id="2.7.4.25" evidence="8"/>
<organism evidence="10 11">
    <name type="scientific">Thermalbibacter longus</name>
    <dbReference type="NCBI Taxonomy" id="2951981"/>
    <lineage>
        <taxon>Bacteria</taxon>
        <taxon>Pseudomonadati</taxon>
        <taxon>Thermomicrobiota</taxon>
        <taxon>Thermomicrobia</taxon>
        <taxon>Thermomicrobiales</taxon>
        <taxon>Thermomicrobiaceae</taxon>
        <taxon>Thermalbibacter</taxon>
    </lineage>
</organism>
<proteinExistence type="inferred from homology"/>
<dbReference type="EMBL" id="JAMSLR010000001">
    <property type="protein sequence ID" value="MCM8747659.1"/>
    <property type="molecule type" value="Genomic_DNA"/>
</dbReference>
<feature type="binding site" evidence="8">
    <location>
        <begin position="17"/>
        <end position="25"/>
    </location>
    <ligand>
        <name>ATP</name>
        <dbReference type="ChEBI" id="CHEBI:30616"/>
    </ligand>
</feature>
<comment type="similarity">
    <text evidence="1 8">Belongs to the cytidylate kinase family. Type 1 subfamily.</text>
</comment>
<dbReference type="GO" id="GO:0036431">
    <property type="term" value="F:dCMP kinase activity"/>
    <property type="evidence" value="ECO:0007669"/>
    <property type="project" value="InterPro"/>
</dbReference>
<feature type="domain" description="Cytidylate kinase" evidence="9">
    <location>
        <begin position="13"/>
        <end position="230"/>
    </location>
</feature>
<keyword evidence="4 8" id="KW-0418">Kinase</keyword>
<keyword evidence="11" id="KW-1185">Reference proteome</keyword>
<dbReference type="AlphaFoldDB" id="A0AA42B9T4"/>
<dbReference type="GO" id="GO:0015949">
    <property type="term" value="P:nucleobase-containing small molecule interconversion"/>
    <property type="evidence" value="ECO:0007669"/>
    <property type="project" value="TreeGrafter"/>
</dbReference>
<dbReference type="InterPro" id="IPR011994">
    <property type="entry name" value="Cytidylate_kinase_dom"/>
</dbReference>
<dbReference type="InterPro" id="IPR003136">
    <property type="entry name" value="Cytidylate_kin"/>
</dbReference>
<comment type="catalytic activity">
    <reaction evidence="7 8">
        <text>CMP + ATP = CDP + ADP</text>
        <dbReference type="Rhea" id="RHEA:11600"/>
        <dbReference type="ChEBI" id="CHEBI:30616"/>
        <dbReference type="ChEBI" id="CHEBI:58069"/>
        <dbReference type="ChEBI" id="CHEBI:60377"/>
        <dbReference type="ChEBI" id="CHEBI:456216"/>
        <dbReference type="EC" id="2.7.4.25"/>
    </reaction>
</comment>
<evidence type="ECO:0000256" key="2">
    <source>
        <dbReference type="ARBA" id="ARBA00022679"/>
    </source>
</evidence>
<evidence type="ECO:0000256" key="1">
    <source>
        <dbReference type="ARBA" id="ARBA00009427"/>
    </source>
</evidence>
<dbReference type="Gene3D" id="3.40.50.300">
    <property type="entry name" value="P-loop containing nucleotide triphosphate hydrolases"/>
    <property type="match status" value="1"/>
</dbReference>
<dbReference type="SUPFAM" id="SSF52540">
    <property type="entry name" value="P-loop containing nucleoside triphosphate hydrolases"/>
    <property type="match status" value="1"/>
</dbReference>
<gene>
    <name evidence="8 10" type="primary">cmk</name>
    <name evidence="10" type="ORF">NET02_00705</name>
</gene>
<evidence type="ECO:0000256" key="7">
    <source>
        <dbReference type="ARBA" id="ARBA00048478"/>
    </source>
</evidence>
<evidence type="ECO:0000256" key="4">
    <source>
        <dbReference type="ARBA" id="ARBA00022777"/>
    </source>
</evidence>
<dbReference type="GO" id="GO:0005524">
    <property type="term" value="F:ATP binding"/>
    <property type="evidence" value="ECO:0007669"/>
    <property type="project" value="UniProtKB-UniRule"/>
</dbReference>
<keyword evidence="5 8" id="KW-0067">ATP-binding</keyword>
<name>A0AA42B9T4_9BACT</name>
<dbReference type="GO" id="GO:0006220">
    <property type="term" value="P:pyrimidine nucleotide metabolic process"/>
    <property type="evidence" value="ECO:0007669"/>
    <property type="project" value="UniProtKB-UniRule"/>
</dbReference>
<keyword evidence="8" id="KW-0963">Cytoplasm</keyword>
<evidence type="ECO:0000313" key="10">
    <source>
        <dbReference type="EMBL" id="MCM8747659.1"/>
    </source>
</evidence>
<dbReference type="InterPro" id="IPR027417">
    <property type="entry name" value="P-loop_NTPase"/>
</dbReference>
<evidence type="ECO:0000256" key="5">
    <source>
        <dbReference type="ARBA" id="ARBA00022840"/>
    </source>
</evidence>
<dbReference type="PANTHER" id="PTHR21299:SF2">
    <property type="entry name" value="CYTIDYLATE KINASE"/>
    <property type="match status" value="1"/>
</dbReference>
<dbReference type="GO" id="GO:0005829">
    <property type="term" value="C:cytosol"/>
    <property type="evidence" value="ECO:0007669"/>
    <property type="project" value="TreeGrafter"/>
</dbReference>